<proteinExistence type="predicted"/>
<protein>
    <submittedName>
        <fullName evidence="1">Uncharacterized protein</fullName>
    </submittedName>
</protein>
<gene>
    <name evidence="1" type="ORF">BD310DRAFT_918728</name>
</gene>
<evidence type="ECO:0000313" key="2">
    <source>
        <dbReference type="Proteomes" id="UP000292082"/>
    </source>
</evidence>
<dbReference type="EMBL" id="ML145093">
    <property type="protein sequence ID" value="TBU62589.1"/>
    <property type="molecule type" value="Genomic_DNA"/>
</dbReference>
<accession>A0A4Q9Q5L7</accession>
<reference evidence="1 2" key="1">
    <citation type="submission" date="2019-01" db="EMBL/GenBank/DDBJ databases">
        <title>Draft genome sequences of three monokaryotic isolates of the white-rot basidiomycete fungus Dichomitus squalens.</title>
        <authorList>
            <consortium name="DOE Joint Genome Institute"/>
            <person name="Lopez S.C."/>
            <person name="Andreopoulos B."/>
            <person name="Pangilinan J."/>
            <person name="Lipzen A."/>
            <person name="Riley R."/>
            <person name="Ahrendt S."/>
            <person name="Ng V."/>
            <person name="Barry K."/>
            <person name="Daum C."/>
            <person name="Grigoriev I.V."/>
            <person name="Hilden K.S."/>
            <person name="Makela M.R."/>
            <person name="de Vries R.P."/>
        </authorList>
    </citation>
    <scope>NUCLEOTIDE SEQUENCE [LARGE SCALE GENOMIC DNA]</scope>
    <source>
        <strain evidence="1 2">CBS 464.89</strain>
    </source>
</reference>
<evidence type="ECO:0000313" key="1">
    <source>
        <dbReference type="EMBL" id="TBU62589.1"/>
    </source>
</evidence>
<dbReference type="AlphaFoldDB" id="A0A4Q9Q5L7"/>
<sequence>MHASHDRQTPSRSLCRHFSLPSLSPLVPVTATTAVTAAAPRASPRVSSGLSRVRSSRYLSISSSTYSRPTGLSIVWIGPRGEQ</sequence>
<name>A0A4Q9Q5L7_9APHY</name>
<organism evidence="1 2">
    <name type="scientific">Dichomitus squalens</name>
    <dbReference type="NCBI Taxonomy" id="114155"/>
    <lineage>
        <taxon>Eukaryota</taxon>
        <taxon>Fungi</taxon>
        <taxon>Dikarya</taxon>
        <taxon>Basidiomycota</taxon>
        <taxon>Agaricomycotina</taxon>
        <taxon>Agaricomycetes</taxon>
        <taxon>Polyporales</taxon>
        <taxon>Polyporaceae</taxon>
        <taxon>Dichomitus</taxon>
    </lineage>
</organism>
<keyword evidence="2" id="KW-1185">Reference proteome</keyword>
<dbReference type="Proteomes" id="UP000292082">
    <property type="component" value="Unassembled WGS sequence"/>
</dbReference>